<dbReference type="Gene3D" id="2.60.40.10">
    <property type="entry name" value="Immunoglobulins"/>
    <property type="match status" value="5"/>
</dbReference>
<feature type="compositionally biased region" description="Basic and acidic residues" evidence="6">
    <location>
        <begin position="215"/>
        <end position="224"/>
    </location>
</feature>
<dbReference type="SUPFAM" id="SSF48726">
    <property type="entry name" value="Immunoglobulin"/>
    <property type="match status" value="5"/>
</dbReference>
<gene>
    <name evidence="9" type="ORF">RRG08_028979</name>
</gene>
<dbReference type="SMART" id="SM00408">
    <property type="entry name" value="IGc2"/>
    <property type="match status" value="3"/>
</dbReference>
<dbReference type="GO" id="GO:0050839">
    <property type="term" value="F:cell adhesion molecule binding"/>
    <property type="evidence" value="ECO:0007669"/>
    <property type="project" value="TreeGrafter"/>
</dbReference>
<evidence type="ECO:0000259" key="8">
    <source>
        <dbReference type="PROSITE" id="PS50835"/>
    </source>
</evidence>
<evidence type="ECO:0000256" key="7">
    <source>
        <dbReference type="SAM" id="Phobius"/>
    </source>
</evidence>
<keyword evidence="7" id="KW-1133">Transmembrane helix</keyword>
<dbReference type="SUPFAM" id="SSF81995">
    <property type="entry name" value="beta-sandwich domain of Sec23/24"/>
    <property type="match status" value="1"/>
</dbReference>
<dbReference type="Pfam" id="PF07686">
    <property type="entry name" value="V-set"/>
    <property type="match status" value="1"/>
</dbReference>
<dbReference type="InterPro" id="IPR051275">
    <property type="entry name" value="Cell_adhesion_signaling"/>
</dbReference>
<dbReference type="InterPro" id="IPR007110">
    <property type="entry name" value="Ig-like_dom"/>
</dbReference>
<evidence type="ECO:0000256" key="1">
    <source>
        <dbReference type="ARBA" id="ARBA00004479"/>
    </source>
</evidence>
<evidence type="ECO:0000256" key="4">
    <source>
        <dbReference type="ARBA" id="ARBA00023180"/>
    </source>
</evidence>
<keyword evidence="4" id="KW-0325">Glycoprotein</keyword>
<dbReference type="GO" id="GO:0005886">
    <property type="term" value="C:plasma membrane"/>
    <property type="evidence" value="ECO:0007669"/>
    <property type="project" value="TreeGrafter"/>
</dbReference>
<name>A0AAE1EE04_9GAST</name>
<dbReference type="InterPro" id="IPR013783">
    <property type="entry name" value="Ig-like_fold"/>
</dbReference>
<keyword evidence="5" id="KW-0393">Immunoglobulin domain</keyword>
<evidence type="ECO:0000313" key="9">
    <source>
        <dbReference type="EMBL" id="KAK3804061.1"/>
    </source>
</evidence>
<feature type="domain" description="Ig-like" evidence="8">
    <location>
        <begin position="336"/>
        <end position="439"/>
    </location>
</feature>
<keyword evidence="3" id="KW-1015">Disulfide bond</keyword>
<dbReference type="InterPro" id="IPR013106">
    <property type="entry name" value="Ig_V-set"/>
</dbReference>
<accession>A0AAE1EE04</accession>
<keyword evidence="7" id="KW-0812">Transmembrane</keyword>
<dbReference type="InterPro" id="IPR036179">
    <property type="entry name" value="Ig-like_dom_sf"/>
</dbReference>
<dbReference type="Proteomes" id="UP001283361">
    <property type="component" value="Unassembled WGS sequence"/>
</dbReference>
<evidence type="ECO:0000313" key="10">
    <source>
        <dbReference type="Proteomes" id="UP001283361"/>
    </source>
</evidence>
<reference evidence="9" key="1">
    <citation type="journal article" date="2023" name="G3 (Bethesda)">
        <title>A reference genome for the long-term kleptoplast-retaining sea slug Elysia crispata morphotype clarki.</title>
        <authorList>
            <person name="Eastman K.E."/>
            <person name="Pendleton A.L."/>
            <person name="Shaikh M.A."/>
            <person name="Suttiyut T."/>
            <person name="Ogas R."/>
            <person name="Tomko P."/>
            <person name="Gavelis G."/>
            <person name="Widhalm J.R."/>
            <person name="Wisecaver J.H."/>
        </authorList>
    </citation>
    <scope>NUCLEOTIDE SEQUENCE</scope>
    <source>
        <strain evidence="9">ECLA1</strain>
    </source>
</reference>
<feature type="compositionally biased region" description="Basic and acidic residues" evidence="6">
    <location>
        <begin position="880"/>
        <end position="892"/>
    </location>
</feature>
<feature type="domain" description="Ig-like" evidence="8">
    <location>
        <begin position="732"/>
        <end position="827"/>
    </location>
</feature>
<keyword evidence="10" id="KW-1185">Reference proteome</keyword>
<dbReference type="Pfam" id="PF13927">
    <property type="entry name" value="Ig_3"/>
    <property type="match status" value="2"/>
</dbReference>
<keyword evidence="2 7" id="KW-0472">Membrane</keyword>
<dbReference type="GO" id="GO:0098609">
    <property type="term" value="P:cell-cell adhesion"/>
    <property type="evidence" value="ECO:0007669"/>
    <property type="project" value="TreeGrafter"/>
</dbReference>
<feature type="region of interest" description="Disordered" evidence="6">
    <location>
        <begin position="197"/>
        <end position="236"/>
    </location>
</feature>
<protein>
    <recommendedName>
        <fullName evidence="8">Ig-like domain-containing protein</fullName>
    </recommendedName>
</protein>
<dbReference type="GO" id="GO:0005911">
    <property type="term" value="C:cell-cell junction"/>
    <property type="evidence" value="ECO:0007669"/>
    <property type="project" value="TreeGrafter"/>
</dbReference>
<dbReference type="PROSITE" id="PS50835">
    <property type="entry name" value="IG_LIKE"/>
    <property type="match status" value="4"/>
</dbReference>
<dbReference type="PANTHER" id="PTHR11640:SF31">
    <property type="entry name" value="IRREGULAR CHIASM C-ROUGHEST PROTEIN-RELATED"/>
    <property type="match status" value="1"/>
</dbReference>
<proteinExistence type="predicted"/>
<feature type="domain" description="Ig-like" evidence="8">
    <location>
        <begin position="549"/>
        <end position="632"/>
    </location>
</feature>
<evidence type="ECO:0000256" key="2">
    <source>
        <dbReference type="ARBA" id="ARBA00023136"/>
    </source>
</evidence>
<evidence type="ECO:0000256" key="6">
    <source>
        <dbReference type="SAM" id="MobiDB-lite"/>
    </source>
</evidence>
<feature type="region of interest" description="Disordered" evidence="6">
    <location>
        <begin position="870"/>
        <end position="893"/>
    </location>
</feature>
<organism evidence="9 10">
    <name type="scientific">Elysia crispata</name>
    <name type="common">lettuce slug</name>
    <dbReference type="NCBI Taxonomy" id="231223"/>
    <lineage>
        <taxon>Eukaryota</taxon>
        <taxon>Metazoa</taxon>
        <taxon>Spiralia</taxon>
        <taxon>Lophotrochozoa</taxon>
        <taxon>Mollusca</taxon>
        <taxon>Gastropoda</taxon>
        <taxon>Heterobranchia</taxon>
        <taxon>Euthyneura</taxon>
        <taxon>Panpulmonata</taxon>
        <taxon>Sacoglossa</taxon>
        <taxon>Placobranchoidea</taxon>
        <taxon>Plakobranchidae</taxon>
        <taxon>Elysia</taxon>
    </lineage>
</organism>
<dbReference type="InterPro" id="IPR003598">
    <property type="entry name" value="Ig_sub2"/>
</dbReference>
<dbReference type="AlphaFoldDB" id="A0AAE1EE04"/>
<dbReference type="EMBL" id="JAWDGP010000055">
    <property type="protein sequence ID" value="KAK3804061.1"/>
    <property type="molecule type" value="Genomic_DNA"/>
</dbReference>
<comment type="subcellular location">
    <subcellularLocation>
        <location evidence="1">Membrane</location>
        <topology evidence="1">Single-pass type I membrane protein</topology>
    </subcellularLocation>
</comment>
<sequence>MTGKREIRTPLMNKAYFNSFMASSEDNVVGTLCLKFSFIDKSTIANDPVGSGTSAIQAANQSRASSMYSCALIRLISTGTIGGSQRVLESDCAQGNMLQKDIALLQKRSNSTLKMSVCTENLLPGEFDERQAHDTYEWLQQHHHEQCQQHLQHQQQQCQQVEPQTCHLMGYYQMVGPPSVSQLQDRETFMDAPHYIHHHHHHHQKLEQQQLQQQQHEEFNRENHPNLPPEHQHTPNTEVNHIKESVAFLRKKNSTGFHKTGLTTTEFQEINQKPSNKESPNMLEGTVREPHWFEKSSESKDSIVPASLTLRKLRKVSFLMVLALLSSSFAAVSATMQFVEKPTNTSQLLGQSVVLRCSIRNLSGDVQWSKNDQLLGRDRQISYYPRLSMLGEDDNGFGVATYDLKIANIELSDQAAYVCQVPTSTAYPMGLKSEPAYLSVIVPPKNLTLTQGEDGVEVYLNTPTNITCRAYKSKPAARIIFRINGQRVDAENYAVPNGDYHDTIGILTFNASKAMMSSIVQCEASIPNFEHYMQQPLRVSKILDVLYVPNITMSTNVTSSEFKESQYVRFHCAGESNPRVVNWRWERNDSTIPGATSDTLIIPSISYDYHNNKISCIASNRVGSSRVDRKLDVKFAARIMHITEVVGADMGKPAELKCEAIGNPAPIVTWRRKNRGGRVAGSGRHITTVSVKSVYKIDRVEERNFGWYVCTASVANFPPASAEAMLLKNDKPNLRSEKDQMATEGKAARLECLAHSIPKPDRITWYGPGGKRINFATSGRFSEERIDMLYGIKTILHITSAQSGDFGYYNCTVTNSYGTVSEQIQLVEKHVLPITFIIIGVIAGVVVMFVAGLACVLYMRCRNEKHQGSVLGSYTDTDSSSDKTVKKRDKLDSPSTLMGQLRQDYNKEMYRFSADYDDMPYKEQPQKANNNGYGYIEPYETYSDHQVYDGEYVHRGDDLIPERLGYDPLYGSGNYSMSSFRANNYDTSTPPPTMTRLTPLHMSNSKLATDV</sequence>
<feature type="transmembrane region" description="Helical" evidence="7">
    <location>
        <begin position="831"/>
        <end position="859"/>
    </location>
</feature>
<comment type="caution">
    <text evidence="9">The sequence shown here is derived from an EMBL/GenBank/DDBJ whole genome shotgun (WGS) entry which is preliminary data.</text>
</comment>
<evidence type="ECO:0000256" key="3">
    <source>
        <dbReference type="ARBA" id="ARBA00023157"/>
    </source>
</evidence>
<evidence type="ECO:0000256" key="5">
    <source>
        <dbReference type="ARBA" id="ARBA00023319"/>
    </source>
</evidence>
<dbReference type="SMART" id="SM00409">
    <property type="entry name" value="IG"/>
    <property type="match status" value="5"/>
</dbReference>
<dbReference type="PANTHER" id="PTHR11640">
    <property type="entry name" value="NEPHRIN"/>
    <property type="match status" value="1"/>
</dbReference>
<dbReference type="InterPro" id="IPR003599">
    <property type="entry name" value="Ig_sub"/>
</dbReference>
<feature type="domain" description="Ig-like" evidence="8">
    <location>
        <begin position="651"/>
        <end position="713"/>
    </location>
</feature>